<protein>
    <submittedName>
        <fullName evidence="1">9503_t:CDS:1</fullName>
    </submittedName>
</protein>
<keyword evidence="2" id="KW-1185">Reference proteome</keyword>
<reference evidence="1 2" key="1">
    <citation type="submission" date="2021-06" db="EMBL/GenBank/DDBJ databases">
        <authorList>
            <person name="Kallberg Y."/>
            <person name="Tangrot J."/>
            <person name="Rosling A."/>
        </authorList>
    </citation>
    <scope>NUCLEOTIDE SEQUENCE [LARGE SCALE GENOMIC DNA]</scope>
    <source>
        <strain evidence="1 2">120-4 pot B 10/14</strain>
    </source>
</reference>
<sequence length="63" mass="7034">IPRSLPNSQPFVFTNLSIRIKLAAETWPTQIFIALSIKGYLGETVDRSMFNSGYLRVNSSAIC</sequence>
<evidence type="ECO:0000313" key="2">
    <source>
        <dbReference type="Proteomes" id="UP000789901"/>
    </source>
</evidence>
<dbReference type="Proteomes" id="UP000789901">
    <property type="component" value="Unassembled WGS sequence"/>
</dbReference>
<name>A0ABN7VYM6_GIGMA</name>
<feature type="non-terminal residue" evidence="1">
    <location>
        <position position="1"/>
    </location>
</feature>
<proteinExistence type="predicted"/>
<comment type="caution">
    <text evidence="1">The sequence shown here is derived from an EMBL/GenBank/DDBJ whole genome shotgun (WGS) entry which is preliminary data.</text>
</comment>
<organism evidence="1 2">
    <name type="scientific">Gigaspora margarita</name>
    <dbReference type="NCBI Taxonomy" id="4874"/>
    <lineage>
        <taxon>Eukaryota</taxon>
        <taxon>Fungi</taxon>
        <taxon>Fungi incertae sedis</taxon>
        <taxon>Mucoromycota</taxon>
        <taxon>Glomeromycotina</taxon>
        <taxon>Glomeromycetes</taxon>
        <taxon>Diversisporales</taxon>
        <taxon>Gigasporaceae</taxon>
        <taxon>Gigaspora</taxon>
    </lineage>
</organism>
<accession>A0ABN7VYM6</accession>
<evidence type="ECO:0000313" key="1">
    <source>
        <dbReference type="EMBL" id="CAG8807148.1"/>
    </source>
</evidence>
<dbReference type="EMBL" id="CAJVQB010025778">
    <property type="protein sequence ID" value="CAG8807148.1"/>
    <property type="molecule type" value="Genomic_DNA"/>
</dbReference>
<gene>
    <name evidence="1" type="ORF">GMARGA_LOCUS24443</name>
</gene>